<keyword evidence="2" id="KW-0067">ATP-binding</keyword>
<gene>
    <name evidence="2" type="ORF">BK809_0005218</name>
</gene>
<accession>A0A1S8B8H4</accession>
<dbReference type="OrthoDB" id="5401779at2759"/>
<feature type="coiled-coil region" evidence="1">
    <location>
        <begin position="75"/>
        <end position="105"/>
    </location>
</feature>
<keyword evidence="2" id="KW-0547">Nucleotide-binding</keyword>
<protein>
    <submittedName>
        <fullName evidence="2">Putative ABC transporter ATP-binding protein</fullName>
    </submittedName>
</protein>
<dbReference type="Proteomes" id="UP000190776">
    <property type="component" value="Unassembled WGS sequence"/>
</dbReference>
<name>A0A1S8B8H4_9PEZI</name>
<comment type="caution">
    <text evidence="2">The sequence shown here is derived from an EMBL/GenBank/DDBJ whole genome shotgun (WGS) entry which is preliminary data.</text>
</comment>
<organism evidence="2 3">
    <name type="scientific">Diplodia seriata</name>
    <dbReference type="NCBI Taxonomy" id="420778"/>
    <lineage>
        <taxon>Eukaryota</taxon>
        <taxon>Fungi</taxon>
        <taxon>Dikarya</taxon>
        <taxon>Ascomycota</taxon>
        <taxon>Pezizomycotina</taxon>
        <taxon>Dothideomycetes</taxon>
        <taxon>Dothideomycetes incertae sedis</taxon>
        <taxon>Botryosphaeriales</taxon>
        <taxon>Botryosphaeriaceae</taxon>
        <taxon>Diplodia</taxon>
    </lineage>
</organism>
<dbReference type="AlphaFoldDB" id="A0A1S8B8H4"/>
<dbReference type="GO" id="GO:0005524">
    <property type="term" value="F:ATP binding"/>
    <property type="evidence" value="ECO:0007669"/>
    <property type="project" value="UniProtKB-KW"/>
</dbReference>
<dbReference type="STRING" id="420778.A0A1S8B8H4"/>
<evidence type="ECO:0000313" key="2">
    <source>
        <dbReference type="EMBL" id="OMP83837.1"/>
    </source>
</evidence>
<keyword evidence="1" id="KW-0175">Coiled coil</keyword>
<proteinExistence type="predicted"/>
<evidence type="ECO:0000313" key="3">
    <source>
        <dbReference type="Proteomes" id="UP000190776"/>
    </source>
</evidence>
<evidence type="ECO:0000256" key="1">
    <source>
        <dbReference type="SAM" id="Coils"/>
    </source>
</evidence>
<reference evidence="2 3" key="1">
    <citation type="submission" date="2017-01" db="EMBL/GenBank/DDBJ databases">
        <title>Draft genome sequence of Diplodia seriata F98.1, a fungal species involved in grapevine trunk diseases.</title>
        <authorList>
            <person name="Robert-Siegwald G."/>
            <person name="Vallet J."/>
            <person name="Abou-Mansour E."/>
            <person name="Xu J."/>
            <person name="Rey P."/>
            <person name="Bertsch C."/>
            <person name="Rego C."/>
            <person name="Larignon P."/>
            <person name="Fontaine F."/>
            <person name="Lebrun M.-H."/>
        </authorList>
    </citation>
    <scope>NUCLEOTIDE SEQUENCE [LARGE SCALE GENOMIC DNA]</scope>
    <source>
        <strain evidence="2 3">F98.1</strain>
    </source>
</reference>
<dbReference type="EMBL" id="MSZU01000111">
    <property type="protein sequence ID" value="OMP83837.1"/>
    <property type="molecule type" value="Genomic_DNA"/>
</dbReference>
<sequence length="126" mass="13738">MSLACKGRGHGPDRVRVNRDCIDQQAFLIATAALNSFCDLCIFLSARPSSLYLTSFAGRGQVSSTLGLSSGAVDLESANARRVESKVDRKKLEKAERKIRAKQDKKEMRYATSSLIVLVLTVCSPS</sequence>